<protein>
    <submittedName>
        <fullName evidence="2">Uncharacterized protein</fullName>
    </submittedName>
</protein>
<name>A0A9E7D588_9ACTN</name>
<dbReference type="EMBL" id="CP097092">
    <property type="protein sequence ID" value="UQF78058.1"/>
    <property type="molecule type" value="Genomic_DNA"/>
</dbReference>
<organism evidence="2 3">
    <name type="scientific">Lancefieldella parvula</name>
    <dbReference type="NCBI Taxonomy" id="1382"/>
    <lineage>
        <taxon>Bacteria</taxon>
        <taxon>Bacillati</taxon>
        <taxon>Actinomycetota</taxon>
        <taxon>Coriobacteriia</taxon>
        <taxon>Coriobacteriales</taxon>
        <taxon>Atopobiaceae</taxon>
        <taxon>Lancefieldella</taxon>
    </lineage>
</organism>
<dbReference type="AlphaFoldDB" id="A0A9E7D588"/>
<reference evidence="2" key="1">
    <citation type="submission" date="2022-05" db="EMBL/GenBank/DDBJ databases">
        <title>Using nanopore sequencing to obtain complete genomes from saliva samples.</title>
        <authorList>
            <person name="Baker J.L."/>
        </authorList>
    </citation>
    <scope>NUCLEOTIDE SEQUENCE</scope>
    <source>
        <strain evidence="2">JCVI-JB-Lp32</strain>
    </source>
</reference>
<dbReference type="Proteomes" id="UP000831562">
    <property type="component" value="Chromosome"/>
</dbReference>
<evidence type="ECO:0000313" key="2">
    <source>
        <dbReference type="EMBL" id="UQF78058.1"/>
    </source>
</evidence>
<gene>
    <name evidence="2" type="ORF">M3I19_07230</name>
</gene>
<evidence type="ECO:0000313" key="3">
    <source>
        <dbReference type="Proteomes" id="UP000831562"/>
    </source>
</evidence>
<evidence type="ECO:0000256" key="1">
    <source>
        <dbReference type="SAM" id="MobiDB-lite"/>
    </source>
</evidence>
<accession>A0A9E7D588</accession>
<feature type="region of interest" description="Disordered" evidence="1">
    <location>
        <begin position="1"/>
        <end position="20"/>
    </location>
</feature>
<proteinExistence type="predicted"/>
<sequence length="321" mass="35890">MESENKEEVGTEPLLGGSSRHVMGDYSRVVPPQHFLRTMEKTNRPLALCAEPCMGKTMFLRELADYAQSHGWTVYEISLSSLSAQEATQILTKKSTSICNAKKSKAVKRLVLIDDFPPSDEYFVARQVKSIARLRMAGCLVAISLSPEARQLIEEVPSVYVLGKNELLTFMPGIDNSEQSILTNMRLTRGIPTLVYSLPVTFCEHEDADVPITYLTSLACVASYMLRSSLGIEELRLRLGMMLLGVGSFDDLSRICGQVDLEYLAKIEQDAPFFGVHVETRRFSCIHATRFDVLNFNKQELVALASKHEKLSSESYSPAHR</sequence>